<dbReference type="EMBL" id="JWZX01002518">
    <property type="protein sequence ID" value="KOO28753.1"/>
    <property type="molecule type" value="Genomic_DNA"/>
</dbReference>
<dbReference type="OrthoDB" id="310895at2759"/>
<name>A0A0M0JR70_9EUKA</name>
<accession>A0A0M0JR70</accession>
<dbReference type="InterPro" id="IPR016162">
    <property type="entry name" value="Ald_DH_N"/>
</dbReference>
<dbReference type="Gene3D" id="3.40.309.10">
    <property type="entry name" value="Aldehyde Dehydrogenase, Chain A, domain 2"/>
    <property type="match status" value="2"/>
</dbReference>
<protein>
    <submittedName>
        <fullName evidence="4">Betaine aldehyde dehydrogenase</fullName>
    </submittedName>
</protein>
<feature type="domain" description="Aldehyde dehydrogenase" evidence="3">
    <location>
        <begin position="11"/>
        <end position="281"/>
    </location>
</feature>
<organism evidence="4 5">
    <name type="scientific">Chrysochromulina tobinii</name>
    <dbReference type="NCBI Taxonomy" id="1460289"/>
    <lineage>
        <taxon>Eukaryota</taxon>
        <taxon>Haptista</taxon>
        <taxon>Haptophyta</taxon>
        <taxon>Prymnesiophyceae</taxon>
        <taxon>Prymnesiales</taxon>
        <taxon>Chrysochromulinaceae</taxon>
        <taxon>Chrysochromulina</taxon>
    </lineage>
</organism>
<keyword evidence="2" id="KW-0560">Oxidoreductase</keyword>
<evidence type="ECO:0000313" key="5">
    <source>
        <dbReference type="Proteomes" id="UP000037460"/>
    </source>
</evidence>
<dbReference type="Gene3D" id="3.40.605.10">
    <property type="entry name" value="Aldehyde Dehydrogenase, Chain A, domain 1"/>
    <property type="match status" value="2"/>
</dbReference>
<dbReference type="Proteomes" id="UP000037460">
    <property type="component" value="Unassembled WGS sequence"/>
</dbReference>
<dbReference type="Pfam" id="PF00171">
    <property type="entry name" value="Aldedh"/>
    <property type="match status" value="1"/>
</dbReference>
<comment type="caution">
    <text evidence="4">The sequence shown here is derived from an EMBL/GenBank/DDBJ whole genome shotgun (WGS) entry which is preliminary data.</text>
</comment>
<dbReference type="GO" id="GO:0016620">
    <property type="term" value="F:oxidoreductase activity, acting on the aldehyde or oxo group of donors, NAD or NADP as acceptor"/>
    <property type="evidence" value="ECO:0007669"/>
    <property type="project" value="InterPro"/>
</dbReference>
<evidence type="ECO:0000256" key="1">
    <source>
        <dbReference type="ARBA" id="ARBA00009986"/>
    </source>
</evidence>
<evidence type="ECO:0000259" key="3">
    <source>
        <dbReference type="Pfam" id="PF00171"/>
    </source>
</evidence>
<dbReference type="SUPFAM" id="SSF53720">
    <property type="entry name" value="ALDH-like"/>
    <property type="match status" value="1"/>
</dbReference>
<dbReference type="PANTHER" id="PTHR42804:SF1">
    <property type="entry name" value="ALDEHYDE DEHYDROGENASE-RELATED"/>
    <property type="match status" value="1"/>
</dbReference>
<dbReference type="AlphaFoldDB" id="A0A0M0JR70"/>
<dbReference type="InterPro" id="IPR016161">
    <property type="entry name" value="Ald_DH/histidinol_DH"/>
</dbReference>
<evidence type="ECO:0000256" key="2">
    <source>
        <dbReference type="ARBA" id="ARBA00023002"/>
    </source>
</evidence>
<dbReference type="PANTHER" id="PTHR42804">
    <property type="entry name" value="ALDEHYDE DEHYDROGENASE"/>
    <property type="match status" value="1"/>
</dbReference>
<sequence length="392" mass="41185">MRRALARSLSSRAIAVISPRDGRVFAEIADASAAEVDAAVSRAATCARSPWARPESVDVRSASLRALAAAIRRETSRLAELETRDCGKPIRESVSDMTASAACFEYYAEIAAEELTPQPLALPDEAFRSRVVASAAGVVACVTPWNFPLLQASCKVAPALAAGCATLLKPSPLASLTCLELGKLAQAEAGLPEGALSVLTGGPPVGTSDGASRLIEHPRIDYLSFTGSTRAGVQMLGASAPHVRRTGLELGGKGALIVLEDAPMTALVDWAMMGIFMTSGQAELFGPVLCVQSFESEEQAVALANDSPYGLAHAVLSADPERCERVGAQLEAGTVWLNCNQTTWPVTPFGGWKASGFGREWGAAGMHEYLRHKTVTSAAPGYSWNYYGASTT</sequence>
<reference evidence="5" key="1">
    <citation type="journal article" date="2015" name="PLoS Genet.">
        <title>Genome Sequence and Transcriptome Analyses of Chrysochromulina tobin: Metabolic Tools for Enhanced Algal Fitness in the Prominent Order Prymnesiales (Haptophyceae).</title>
        <authorList>
            <person name="Hovde B.T."/>
            <person name="Deodato C.R."/>
            <person name="Hunsperger H.M."/>
            <person name="Ryken S.A."/>
            <person name="Yost W."/>
            <person name="Jha R.K."/>
            <person name="Patterson J."/>
            <person name="Monnat R.J. Jr."/>
            <person name="Barlow S.B."/>
            <person name="Starkenburg S.R."/>
            <person name="Cattolico R.A."/>
        </authorList>
    </citation>
    <scope>NUCLEOTIDE SEQUENCE</scope>
    <source>
        <strain evidence="5">CCMP291</strain>
    </source>
</reference>
<dbReference type="InterPro" id="IPR016163">
    <property type="entry name" value="Ald_DH_C"/>
</dbReference>
<proteinExistence type="inferred from homology"/>
<evidence type="ECO:0000313" key="4">
    <source>
        <dbReference type="EMBL" id="KOO28753.1"/>
    </source>
</evidence>
<gene>
    <name evidence="4" type="ORF">Ctob_002254</name>
</gene>
<dbReference type="InterPro" id="IPR015590">
    <property type="entry name" value="Aldehyde_DH_dom"/>
</dbReference>
<dbReference type="FunFam" id="3.40.605.10:FF:000007">
    <property type="entry name" value="NAD/NADP-dependent betaine aldehyde dehydrogenase"/>
    <property type="match status" value="1"/>
</dbReference>
<comment type="similarity">
    <text evidence="1">Belongs to the aldehyde dehydrogenase family.</text>
</comment>
<keyword evidence="5" id="KW-1185">Reference proteome</keyword>